<dbReference type="FunFam" id="1.20.58.530:FF:000002">
    <property type="entry name" value="Class V myosin"/>
    <property type="match status" value="1"/>
</dbReference>
<dbReference type="GO" id="GO:0000146">
    <property type="term" value="F:microfilament motor activity"/>
    <property type="evidence" value="ECO:0007669"/>
    <property type="project" value="TreeGrafter"/>
</dbReference>
<evidence type="ECO:0000313" key="14">
    <source>
        <dbReference type="Ensembl" id="ENSSAUP00010025578.1"/>
    </source>
</evidence>
<evidence type="ECO:0000256" key="5">
    <source>
        <dbReference type="ARBA" id="ARBA00023054"/>
    </source>
</evidence>
<evidence type="ECO:0000256" key="4">
    <source>
        <dbReference type="ARBA" id="ARBA00022840"/>
    </source>
</evidence>
<dbReference type="FunFam" id="1.10.10.820:FF:000001">
    <property type="entry name" value="Myosin heavy chain"/>
    <property type="match status" value="1"/>
</dbReference>
<dbReference type="PROSITE" id="PS50096">
    <property type="entry name" value="IQ"/>
    <property type="match status" value="2"/>
</dbReference>
<keyword evidence="5 10" id="KW-0175">Coiled coil</keyword>
<evidence type="ECO:0000256" key="8">
    <source>
        <dbReference type="ARBA" id="ARBA00023203"/>
    </source>
</evidence>
<evidence type="ECO:0000259" key="12">
    <source>
        <dbReference type="PROSITE" id="PS51456"/>
    </source>
</evidence>
<dbReference type="SUPFAM" id="SSF52540">
    <property type="entry name" value="P-loop containing nucleoside triphosphate hydrolases"/>
    <property type="match status" value="1"/>
</dbReference>
<evidence type="ECO:0000259" key="11">
    <source>
        <dbReference type="PROSITE" id="PS51126"/>
    </source>
</evidence>
<feature type="region of interest" description="Actin-binding" evidence="9">
    <location>
        <begin position="590"/>
        <end position="612"/>
    </location>
</feature>
<dbReference type="Gene3D" id="3.30.70.1590">
    <property type="match status" value="1"/>
</dbReference>
<dbReference type="Gene3D" id="1.10.10.820">
    <property type="match status" value="1"/>
</dbReference>
<dbReference type="Pfam" id="PF00063">
    <property type="entry name" value="Myosin_head"/>
    <property type="match status" value="1"/>
</dbReference>
<reference evidence="14" key="3">
    <citation type="submission" date="2025-09" db="UniProtKB">
        <authorList>
            <consortium name="Ensembl"/>
        </authorList>
    </citation>
    <scope>IDENTIFICATION</scope>
</reference>
<protein>
    <submittedName>
        <fullName evidence="14">Myosin VC</fullName>
    </submittedName>
</protein>
<dbReference type="Proteomes" id="UP000472265">
    <property type="component" value="Chromosome 8"/>
</dbReference>
<dbReference type="GO" id="GO:0005524">
    <property type="term" value="F:ATP binding"/>
    <property type="evidence" value="ECO:0007669"/>
    <property type="project" value="UniProtKB-UniRule"/>
</dbReference>
<dbReference type="GO" id="GO:0007015">
    <property type="term" value="P:actin filament organization"/>
    <property type="evidence" value="ECO:0007669"/>
    <property type="project" value="TreeGrafter"/>
</dbReference>
<evidence type="ECO:0000256" key="3">
    <source>
        <dbReference type="ARBA" id="ARBA00022741"/>
    </source>
</evidence>
<dbReference type="FunFam" id="3.40.850.10:FF:000089">
    <property type="entry name" value="Myosin VC"/>
    <property type="match status" value="1"/>
</dbReference>
<dbReference type="PROSITE" id="PS51844">
    <property type="entry name" value="SH3_LIKE"/>
    <property type="match status" value="1"/>
</dbReference>
<feature type="binding site" evidence="9">
    <location>
        <begin position="163"/>
        <end position="170"/>
    </location>
    <ligand>
        <name>ATP</name>
        <dbReference type="ChEBI" id="CHEBI:30616"/>
    </ligand>
</feature>
<dbReference type="InterPro" id="IPR000048">
    <property type="entry name" value="IQ_motif_EF-hand-BS"/>
</dbReference>
<dbReference type="InterPro" id="IPR004009">
    <property type="entry name" value="SH3_Myosin"/>
</dbReference>
<accession>A0A671VFC6</accession>
<dbReference type="CDD" id="cd01380">
    <property type="entry name" value="MYSc_Myo5"/>
    <property type="match status" value="1"/>
</dbReference>
<keyword evidence="8 9" id="KW-0009">Actin-binding</keyword>
<dbReference type="InterPro" id="IPR037991">
    <property type="entry name" value="Myo5c_CBD"/>
</dbReference>
<evidence type="ECO:0000256" key="2">
    <source>
        <dbReference type="ARBA" id="ARBA00022737"/>
    </source>
</evidence>
<keyword evidence="7 9" id="KW-0505">Motor protein</keyword>
<dbReference type="InterPro" id="IPR027417">
    <property type="entry name" value="P-loop_NTPase"/>
</dbReference>
<dbReference type="PROSITE" id="PS51126">
    <property type="entry name" value="DILUTE"/>
    <property type="match status" value="1"/>
</dbReference>
<dbReference type="GO" id="GO:0016459">
    <property type="term" value="C:myosin complex"/>
    <property type="evidence" value="ECO:0007669"/>
    <property type="project" value="UniProtKB-KW"/>
</dbReference>
<evidence type="ECO:0000256" key="10">
    <source>
        <dbReference type="SAM" id="Coils"/>
    </source>
</evidence>
<dbReference type="GO" id="GO:0005737">
    <property type="term" value="C:cytoplasm"/>
    <property type="evidence" value="ECO:0007669"/>
    <property type="project" value="TreeGrafter"/>
</dbReference>
<organism evidence="14 15">
    <name type="scientific">Sparus aurata</name>
    <name type="common">Gilthead sea bream</name>
    <dbReference type="NCBI Taxonomy" id="8175"/>
    <lineage>
        <taxon>Eukaryota</taxon>
        <taxon>Metazoa</taxon>
        <taxon>Chordata</taxon>
        <taxon>Craniata</taxon>
        <taxon>Vertebrata</taxon>
        <taxon>Euteleostomi</taxon>
        <taxon>Actinopterygii</taxon>
        <taxon>Neopterygii</taxon>
        <taxon>Teleostei</taxon>
        <taxon>Neoteleostei</taxon>
        <taxon>Acanthomorphata</taxon>
        <taxon>Eupercaria</taxon>
        <taxon>Spariformes</taxon>
        <taxon>Sparidae</taxon>
        <taxon>Sparus</taxon>
    </lineage>
</organism>
<feature type="domain" description="Dilute" evidence="11">
    <location>
        <begin position="1019"/>
        <end position="1296"/>
    </location>
</feature>
<proteinExistence type="inferred from homology"/>
<dbReference type="SMART" id="SM00242">
    <property type="entry name" value="MYSc"/>
    <property type="match status" value="1"/>
</dbReference>
<reference evidence="14" key="2">
    <citation type="submission" date="2025-08" db="UniProtKB">
        <authorList>
            <consortium name="Ensembl"/>
        </authorList>
    </citation>
    <scope>IDENTIFICATION</scope>
</reference>
<name>A0A671VFC6_SPAAU</name>
<reference evidence="14" key="1">
    <citation type="submission" date="2021-04" db="EMBL/GenBank/DDBJ databases">
        <authorList>
            <consortium name="Wellcome Sanger Institute Data Sharing"/>
        </authorList>
    </citation>
    <scope>NUCLEOTIDE SEQUENCE [LARGE SCALE GENOMIC DNA]</scope>
</reference>
<keyword evidence="3 9" id="KW-0547">Nucleotide-binding</keyword>
<evidence type="ECO:0000256" key="7">
    <source>
        <dbReference type="ARBA" id="ARBA00023175"/>
    </source>
</evidence>
<dbReference type="Pfam" id="PF00612">
    <property type="entry name" value="IQ"/>
    <property type="match status" value="2"/>
</dbReference>
<dbReference type="PROSITE" id="PS51456">
    <property type="entry name" value="MYOSIN_MOTOR"/>
    <property type="match status" value="1"/>
</dbReference>
<dbReference type="InterPro" id="IPR001609">
    <property type="entry name" value="Myosin_head_motor_dom-like"/>
</dbReference>
<dbReference type="PANTHER" id="PTHR13140:SF313">
    <property type="entry name" value="UNCONVENTIONAL MYOSIN-VC"/>
    <property type="match status" value="1"/>
</dbReference>
<feature type="domain" description="Myosin N-terminal SH3-like" evidence="13">
    <location>
        <begin position="8"/>
        <end position="60"/>
    </location>
</feature>
<dbReference type="Ensembl" id="ENSSAUT00010027027.1">
    <property type="protein sequence ID" value="ENSSAUP00010025578.1"/>
    <property type="gene ID" value="ENSSAUG00010011056.1"/>
</dbReference>
<dbReference type="Pfam" id="PF01843">
    <property type="entry name" value="DIL"/>
    <property type="match status" value="1"/>
</dbReference>
<dbReference type="Gene3D" id="1.20.58.530">
    <property type="match status" value="1"/>
</dbReference>
<dbReference type="InterPro" id="IPR036103">
    <property type="entry name" value="MYSc_Myo5"/>
</dbReference>
<dbReference type="GO" id="GO:0051015">
    <property type="term" value="F:actin filament binding"/>
    <property type="evidence" value="ECO:0007669"/>
    <property type="project" value="TreeGrafter"/>
</dbReference>
<gene>
    <name evidence="14" type="primary">MYO5C</name>
    <name evidence="14" type="synonym">myo5c</name>
</gene>
<dbReference type="Gene3D" id="3.40.850.10">
    <property type="entry name" value="Kinesin motor domain"/>
    <property type="match status" value="1"/>
</dbReference>
<evidence type="ECO:0000259" key="13">
    <source>
        <dbReference type="PROSITE" id="PS51844"/>
    </source>
</evidence>
<dbReference type="SMART" id="SM00015">
    <property type="entry name" value="IQ"/>
    <property type="match status" value="3"/>
</dbReference>
<dbReference type="InterPro" id="IPR036961">
    <property type="entry name" value="Kinesin_motor_dom_sf"/>
</dbReference>
<keyword evidence="2" id="KW-0677">Repeat</keyword>
<evidence type="ECO:0000256" key="9">
    <source>
        <dbReference type="PROSITE-ProRule" id="PRU00782"/>
    </source>
</evidence>
<keyword evidence="6 9" id="KW-0518">Myosin</keyword>
<dbReference type="PRINTS" id="PR00193">
    <property type="entry name" value="MYOSINHEAVY"/>
</dbReference>
<comment type="similarity">
    <text evidence="1 9">Belongs to the TRAFAC class myosin-kinesin ATPase superfamily. Myosin family.</text>
</comment>
<keyword evidence="4 9" id="KW-0067">ATP-binding</keyword>
<dbReference type="FunFam" id="3.30.70.1590:FF:000005">
    <property type="entry name" value="unconventional myosin-Vc"/>
    <property type="match status" value="1"/>
</dbReference>
<dbReference type="Gene3D" id="1.20.5.190">
    <property type="match status" value="1"/>
</dbReference>
<dbReference type="SMART" id="SM01132">
    <property type="entry name" value="DIL"/>
    <property type="match status" value="1"/>
</dbReference>
<dbReference type="CDD" id="cd15476">
    <property type="entry name" value="Myo5c_CBD"/>
    <property type="match status" value="1"/>
</dbReference>
<evidence type="ECO:0000313" key="15">
    <source>
        <dbReference type="Proteomes" id="UP000472265"/>
    </source>
</evidence>
<keyword evidence="15" id="KW-1185">Reference proteome</keyword>
<sequence length="1341" mass="155339">MALLELYTEYNRVWIPDAEHVWKSAEIMRDFQSGDNVLELLLEDGTEHCYPVDPLKPQLPPLRNPDILVGENDLTALSYLHEPAVLHNLKVRFVESRIIYTYCGIILVAVNPYKQLHIYGDAIIHAYSGQNMGDMDPHIFAVAEEAYKQMARNHKNQSIIVSGESGAGKTVSARYTMRYFAVVSKSGSNTRVEDKVLASNPITEAIGNAKTTRNDNSSRFGKYTEISFDKKYRIIGANMRTYLLEKSRVVFQADNERNYHIFYQLCSCAQLPEFKHLRLCDADKFQYTCMGGEITIDGVDDKKDMEETQRTFSLLGKNGFSCQTSDVFKVLAAILHLGNVEIKNSGGDKSSVSSGDPHLAVFCELLNVSAEELVRWLCHRRIVLVAETVVKPVHKKRAVNARDALAKQIYAHLFDCIINRINTALKVPAKQHAFIGVLDIYGFETFDINSFEQFCINYANEKLQQQFNLHVFKLEQEEYMKEDIPWTLIDFYDNQPVIDLIEAKMGILDLLDEECLFPQGTDQSWLQKLFNYLEPNPLFEKPRLSNEAFVIQHFADKVEYQCRGFLEKNRDALYEELVDIMRDSKFCSSLSLLMETLNATTPHYVRCIKPNEEKLPFEYDSGRVVQQLRACGVLETIRISAQSYPSRWTYIEFYSRYSILMTHQEADQSDKKQTCKNVLQRLIQDPNQYKFGRTKIFFRAGQVAYLEKLRLDRLRGACVTIQKHVRGWSRRRKFLRMRQAAIIIQEYIRGKRTVRLEAPTYGFVVILFNESLNKKKIVQVTTRFILYCLCDNPQMMKEQKALVLQKYARAWLARRRFQTMRRLVLNVQLSYRVQQLRKKIEEQVTMLPNVLVTHVVSHVTLIVGRIAENNIEIQRQDHEKEVETLKEEIKRLKEERVGLQRKVDEVVQTNSDLQEQVIQLSKHVKVIPELRRDLNNLQNQRNSMDRKVKQQSEQARDYLGMLECKREDEPRLIQNIILDLKPRGVVVGMIPVLPAYIIFMCIRHADYLNDEGKLKSLMNEVIKAVKKVIMSYHKDFELLSFWLSNVYQLLNCLKQYSGEEEFMKQSTPRQKKNCLQNFDLSEHRQILSDLAIHIYHQFISVMEKSLTPAIVPGMLEHESLQGISSMKPTGFRKRSSSIYEDSETYTISSIIQQLSVFHSTMSQHGMEQGLVKQAVKQLFFLVGATTFNNIMLRKDMCSCRKGMQIRCNISYLEEWLKEKELQSSNAIDTLRPLSQAAWLLQVNKSTDDDAKEISDKCTELNSVQIVKILNSYTPIDDFEKRVSSSFVRKVQSLLQDRDGSSQLMLDSDYRFQVTFPFCSSPQALELLQVPSSLHLAFLARI</sequence>
<dbReference type="GeneTree" id="ENSGT00940000157971"/>
<feature type="coiled-coil region" evidence="10">
    <location>
        <begin position="868"/>
        <end position="954"/>
    </location>
</feature>
<feature type="domain" description="Myosin motor" evidence="12">
    <location>
        <begin position="69"/>
        <end position="711"/>
    </location>
</feature>
<dbReference type="PANTHER" id="PTHR13140">
    <property type="entry name" value="MYOSIN"/>
    <property type="match status" value="1"/>
</dbReference>
<dbReference type="GO" id="GO:0016020">
    <property type="term" value="C:membrane"/>
    <property type="evidence" value="ECO:0007669"/>
    <property type="project" value="TreeGrafter"/>
</dbReference>
<evidence type="ECO:0000256" key="6">
    <source>
        <dbReference type="ARBA" id="ARBA00023123"/>
    </source>
</evidence>
<dbReference type="Gene3D" id="1.20.120.720">
    <property type="entry name" value="Myosin VI head, motor domain, U50 subdomain"/>
    <property type="match status" value="1"/>
</dbReference>
<dbReference type="InterPro" id="IPR002710">
    <property type="entry name" value="Dilute_dom"/>
</dbReference>
<evidence type="ECO:0000256" key="1">
    <source>
        <dbReference type="ARBA" id="ARBA00008314"/>
    </source>
</evidence>